<reference evidence="1 2" key="1">
    <citation type="journal article" date="2013" name="Curr. Biol.">
        <title>The Genome of the Foraminiferan Reticulomyxa filosa.</title>
        <authorList>
            <person name="Glockner G."/>
            <person name="Hulsmann N."/>
            <person name="Schleicher M."/>
            <person name="Noegel A.A."/>
            <person name="Eichinger L."/>
            <person name="Gallinger C."/>
            <person name="Pawlowski J."/>
            <person name="Sierra R."/>
            <person name="Euteneuer U."/>
            <person name="Pillet L."/>
            <person name="Moustafa A."/>
            <person name="Platzer M."/>
            <person name="Groth M."/>
            <person name="Szafranski K."/>
            <person name="Schliwa M."/>
        </authorList>
    </citation>
    <scope>NUCLEOTIDE SEQUENCE [LARGE SCALE GENOMIC DNA]</scope>
</reference>
<gene>
    <name evidence="1" type="ORF">RFI_34723</name>
</gene>
<organism evidence="1 2">
    <name type="scientific">Reticulomyxa filosa</name>
    <dbReference type="NCBI Taxonomy" id="46433"/>
    <lineage>
        <taxon>Eukaryota</taxon>
        <taxon>Sar</taxon>
        <taxon>Rhizaria</taxon>
        <taxon>Retaria</taxon>
        <taxon>Foraminifera</taxon>
        <taxon>Monothalamids</taxon>
        <taxon>Reticulomyxidae</taxon>
        <taxon>Reticulomyxa</taxon>
    </lineage>
</organism>
<feature type="non-terminal residue" evidence="1">
    <location>
        <position position="162"/>
    </location>
</feature>
<dbReference type="AlphaFoldDB" id="X6LPM8"/>
<evidence type="ECO:0000313" key="2">
    <source>
        <dbReference type="Proteomes" id="UP000023152"/>
    </source>
</evidence>
<name>X6LPM8_RETFI</name>
<dbReference type="EMBL" id="ASPP01035121">
    <property type="protein sequence ID" value="ETO02690.1"/>
    <property type="molecule type" value="Genomic_DNA"/>
</dbReference>
<protein>
    <submittedName>
        <fullName evidence="1">Ankyrin repeat-containing protein</fullName>
    </submittedName>
</protein>
<feature type="non-terminal residue" evidence="1">
    <location>
        <position position="1"/>
    </location>
</feature>
<keyword evidence="2" id="KW-1185">Reference proteome</keyword>
<accession>X6LPM8</accession>
<comment type="caution">
    <text evidence="1">The sequence shown here is derived from an EMBL/GenBank/DDBJ whole genome shotgun (WGS) entry which is preliminary data.</text>
</comment>
<dbReference type="Proteomes" id="UP000023152">
    <property type="component" value="Unassembled WGS sequence"/>
</dbReference>
<proteinExistence type="predicted"/>
<sequence>EEKTKARIEEEIKKKRVFEDALFSGDFAGHPEWVIEKTTNAPSPQKQRIRTDHIESTEFDQSSQGNNMASISKLFKLKNTFTTTMSDSNNNHTFKHSNGNTNTNININANTNANTNTNANANAIDPSNPHQRQISFMRKFNTLSSSAREKLTVLFYFILFCF</sequence>
<evidence type="ECO:0000313" key="1">
    <source>
        <dbReference type="EMBL" id="ETO02690.1"/>
    </source>
</evidence>